<name>A0A517NC83_9BACT</name>
<evidence type="ECO:0000256" key="1">
    <source>
        <dbReference type="SAM" id="Phobius"/>
    </source>
</evidence>
<gene>
    <name evidence="2" type="ORF">K227x_31240</name>
</gene>
<dbReference type="RefSeq" id="WP_145170503.1">
    <property type="nucleotide sequence ID" value="NZ_CP036525.1"/>
</dbReference>
<proteinExistence type="predicted"/>
<dbReference type="KEGG" id="rlc:K227x_31240"/>
<evidence type="ECO:0000313" key="3">
    <source>
        <dbReference type="Proteomes" id="UP000318538"/>
    </source>
</evidence>
<dbReference type="Proteomes" id="UP000318538">
    <property type="component" value="Chromosome"/>
</dbReference>
<sequence>MVLKRETNVFTQFVAVVLLAPVFLLIIPLLLAWLVCMLVYGAALTFIVWLLWGARGIDTLVVYSDSPHWRDYMTDSVIPRLQGRAIILNWSERRHWRTLSLPVAVFRFFAGDREYNPIVIVLRPFRYPQAFRYWQPFRDRKHGNLAALQKVESSLDACLHRNTSKGE</sequence>
<feature type="transmembrane region" description="Helical" evidence="1">
    <location>
        <begin position="32"/>
        <end position="52"/>
    </location>
</feature>
<accession>A0A517NC83</accession>
<dbReference type="EMBL" id="CP036525">
    <property type="protein sequence ID" value="QDT04729.1"/>
    <property type="molecule type" value="Genomic_DNA"/>
</dbReference>
<keyword evidence="1" id="KW-1133">Transmembrane helix</keyword>
<keyword evidence="1" id="KW-0812">Transmembrane</keyword>
<dbReference type="OrthoDB" id="289413at2"/>
<reference evidence="2 3" key="1">
    <citation type="submission" date="2019-02" db="EMBL/GenBank/DDBJ databases">
        <title>Deep-cultivation of Planctomycetes and their phenomic and genomic characterization uncovers novel biology.</title>
        <authorList>
            <person name="Wiegand S."/>
            <person name="Jogler M."/>
            <person name="Boedeker C."/>
            <person name="Pinto D."/>
            <person name="Vollmers J."/>
            <person name="Rivas-Marin E."/>
            <person name="Kohn T."/>
            <person name="Peeters S.H."/>
            <person name="Heuer A."/>
            <person name="Rast P."/>
            <person name="Oberbeckmann S."/>
            <person name="Bunk B."/>
            <person name="Jeske O."/>
            <person name="Meyerdierks A."/>
            <person name="Storesund J.E."/>
            <person name="Kallscheuer N."/>
            <person name="Luecker S."/>
            <person name="Lage O.M."/>
            <person name="Pohl T."/>
            <person name="Merkel B.J."/>
            <person name="Hornburger P."/>
            <person name="Mueller R.-W."/>
            <person name="Bruemmer F."/>
            <person name="Labrenz M."/>
            <person name="Spormann A.M."/>
            <person name="Op den Camp H."/>
            <person name="Overmann J."/>
            <person name="Amann R."/>
            <person name="Jetten M.S.M."/>
            <person name="Mascher T."/>
            <person name="Medema M.H."/>
            <person name="Devos D.P."/>
            <person name="Kaster A.-K."/>
            <person name="Ovreas L."/>
            <person name="Rohde M."/>
            <person name="Galperin M.Y."/>
            <person name="Jogler C."/>
        </authorList>
    </citation>
    <scope>NUCLEOTIDE SEQUENCE [LARGE SCALE GENOMIC DNA]</scope>
    <source>
        <strain evidence="2 3">K22_7</strain>
    </source>
</reference>
<organism evidence="2 3">
    <name type="scientific">Rubripirellula lacrimiformis</name>
    <dbReference type="NCBI Taxonomy" id="1930273"/>
    <lineage>
        <taxon>Bacteria</taxon>
        <taxon>Pseudomonadati</taxon>
        <taxon>Planctomycetota</taxon>
        <taxon>Planctomycetia</taxon>
        <taxon>Pirellulales</taxon>
        <taxon>Pirellulaceae</taxon>
        <taxon>Rubripirellula</taxon>
    </lineage>
</organism>
<keyword evidence="3" id="KW-1185">Reference proteome</keyword>
<dbReference type="AlphaFoldDB" id="A0A517NC83"/>
<feature type="transmembrane region" description="Helical" evidence="1">
    <location>
        <begin position="7"/>
        <end position="26"/>
    </location>
</feature>
<protein>
    <submittedName>
        <fullName evidence="2">Uncharacterized protein</fullName>
    </submittedName>
</protein>
<evidence type="ECO:0000313" key="2">
    <source>
        <dbReference type="EMBL" id="QDT04729.1"/>
    </source>
</evidence>
<keyword evidence="1" id="KW-0472">Membrane</keyword>